<proteinExistence type="predicted"/>
<comment type="caution">
    <text evidence="1">The sequence shown here is derived from an EMBL/GenBank/DDBJ whole genome shotgun (WGS) entry which is preliminary data.</text>
</comment>
<protein>
    <submittedName>
        <fullName evidence="1">Uncharacterized protein</fullName>
    </submittedName>
</protein>
<dbReference type="EMBL" id="JARBHB010000003">
    <property type="protein sequence ID" value="KAJ8888337.1"/>
    <property type="molecule type" value="Genomic_DNA"/>
</dbReference>
<evidence type="ECO:0000313" key="1">
    <source>
        <dbReference type="EMBL" id="KAJ8888337.1"/>
    </source>
</evidence>
<evidence type="ECO:0000313" key="2">
    <source>
        <dbReference type="Proteomes" id="UP001159363"/>
    </source>
</evidence>
<accession>A0ABQ9HVQ7</accession>
<sequence>MYARARLGMRGSRARLANSSPHARPTYAAPCSLIAVAEMSLPKQVAGAVIVLYERGVLARRKKNKREKCGRRSGYQEDRVTHIQTCGTLLERIAPKTI</sequence>
<organism evidence="1 2">
    <name type="scientific">Dryococelus australis</name>
    <dbReference type="NCBI Taxonomy" id="614101"/>
    <lineage>
        <taxon>Eukaryota</taxon>
        <taxon>Metazoa</taxon>
        <taxon>Ecdysozoa</taxon>
        <taxon>Arthropoda</taxon>
        <taxon>Hexapoda</taxon>
        <taxon>Insecta</taxon>
        <taxon>Pterygota</taxon>
        <taxon>Neoptera</taxon>
        <taxon>Polyneoptera</taxon>
        <taxon>Phasmatodea</taxon>
        <taxon>Verophasmatodea</taxon>
        <taxon>Anareolatae</taxon>
        <taxon>Phasmatidae</taxon>
        <taxon>Eurycanthinae</taxon>
        <taxon>Dryococelus</taxon>
    </lineage>
</organism>
<gene>
    <name evidence="1" type="ORF">PR048_007824</name>
</gene>
<keyword evidence="2" id="KW-1185">Reference proteome</keyword>
<reference evidence="1 2" key="1">
    <citation type="submission" date="2023-02" db="EMBL/GenBank/DDBJ databases">
        <title>LHISI_Scaffold_Assembly.</title>
        <authorList>
            <person name="Stuart O.P."/>
            <person name="Cleave R."/>
            <person name="Magrath M.J.L."/>
            <person name="Mikheyev A.S."/>
        </authorList>
    </citation>
    <scope>NUCLEOTIDE SEQUENCE [LARGE SCALE GENOMIC DNA]</scope>
    <source>
        <strain evidence="1">Daus_M_001</strain>
        <tissue evidence="1">Leg muscle</tissue>
    </source>
</reference>
<dbReference type="Proteomes" id="UP001159363">
    <property type="component" value="Chromosome 3"/>
</dbReference>
<name>A0ABQ9HVQ7_9NEOP</name>